<name>A0A238VM38_9RHOB</name>
<sequence length="96" mass="11227">MVDYSSICVVSYQEGKGDVGELSKIEGSINLMMNWNDKDYLELNRTMKALSRASVPIENDDGRKMDEIYKAYFKVCNAILKREWKRLKDDLRKKQV</sequence>
<dbReference type="AlphaFoldDB" id="A0A238VM38"/>
<organism evidence="1 2">
    <name type="scientific">Puniceibacterium sediminis</name>
    <dbReference type="NCBI Taxonomy" id="1608407"/>
    <lineage>
        <taxon>Bacteria</taxon>
        <taxon>Pseudomonadati</taxon>
        <taxon>Pseudomonadota</taxon>
        <taxon>Alphaproteobacteria</taxon>
        <taxon>Rhodobacterales</taxon>
        <taxon>Paracoccaceae</taxon>
        <taxon>Puniceibacterium</taxon>
    </lineage>
</organism>
<gene>
    <name evidence="1" type="ORF">SAMN06265370_102308</name>
</gene>
<protein>
    <submittedName>
        <fullName evidence="1">Uncharacterized protein</fullName>
    </submittedName>
</protein>
<dbReference type="Proteomes" id="UP000198417">
    <property type="component" value="Unassembled WGS sequence"/>
</dbReference>
<reference evidence="1 2" key="1">
    <citation type="submission" date="2017-06" db="EMBL/GenBank/DDBJ databases">
        <authorList>
            <person name="Kim H.J."/>
            <person name="Triplett B.A."/>
        </authorList>
    </citation>
    <scope>NUCLEOTIDE SEQUENCE [LARGE SCALE GENOMIC DNA]</scope>
    <source>
        <strain evidence="1 2">DSM 29052</strain>
    </source>
</reference>
<evidence type="ECO:0000313" key="2">
    <source>
        <dbReference type="Proteomes" id="UP000198417"/>
    </source>
</evidence>
<evidence type="ECO:0000313" key="1">
    <source>
        <dbReference type="EMBL" id="SNR34803.1"/>
    </source>
</evidence>
<keyword evidence="2" id="KW-1185">Reference proteome</keyword>
<dbReference type="EMBL" id="FZNN01000002">
    <property type="protein sequence ID" value="SNR34803.1"/>
    <property type="molecule type" value="Genomic_DNA"/>
</dbReference>
<accession>A0A238VM38</accession>
<proteinExistence type="predicted"/>